<dbReference type="GO" id="GO:0005737">
    <property type="term" value="C:cytoplasm"/>
    <property type="evidence" value="ECO:0007669"/>
    <property type="project" value="TreeGrafter"/>
</dbReference>
<dbReference type="PANTHER" id="PTHR21708">
    <property type="entry name" value="PROBABLE 2-DEHYDROPANTOATE 2-REDUCTASE"/>
    <property type="match status" value="1"/>
</dbReference>
<feature type="compositionally biased region" description="Low complexity" evidence="2">
    <location>
        <begin position="582"/>
        <end position="614"/>
    </location>
</feature>
<evidence type="ECO:0000256" key="1">
    <source>
        <dbReference type="SAM" id="Coils"/>
    </source>
</evidence>
<gene>
    <name evidence="4" type="ORF">Kpol_193p3</name>
</gene>
<dbReference type="RefSeq" id="XP_001642247.1">
    <property type="nucleotide sequence ID" value="XM_001642197.1"/>
</dbReference>
<dbReference type="InterPro" id="IPR013752">
    <property type="entry name" value="KPA_reductase"/>
</dbReference>
<feature type="compositionally biased region" description="Polar residues" evidence="2">
    <location>
        <begin position="627"/>
        <end position="650"/>
    </location>
</feature>
<feature type="compositionally biased region" description="Low complexity" evidence="2">
    <location>
        <begin position="680"/>
        <end position="702"/>
    </location>
</feature>
<evidence type="ECO:0000313" key="4">
    <source>
        <dbReference type="EMBL" id="EDO14389.1"/>
    </source>
</evidence>
<dbReference type="OMA" id="IKKMDCK"/>
<keyword evidence="5" id="KW-1185">Reference proteome</keyword>
<reference evidence="4 5" key="1">
    <citation type="journal article" date="2007" name="Proc. Natl. Acad. Sci. U.S.A.">
        <title>Independent sorting-out of thousands of duplicated gene pairs in two yeast species descended from a whole-genome duplication.</title>
        <authorList>
            <person name="Scannell D.R."/>
            <person name="Frank A.C."/>
            <person name="Conant G.C."/>
            <person name="Byrne K.P."/>
            <person name="Woolfit M."/>
            <person name="Wolfe K.H."/>
        </authorList>
    </citation>
    <scope>NUCLEOTIDE SEQUENCE [LARGE SCALE GENOMIC DNA]</scope>
    <source>
        <strain evidence="5">ATCC 22028 / DSM 70294 / BCRC 21397 / CBS 2163 / NBRC 10782 / NRRL Y-8283 / UCD 57-17</strain>
    </source>
</reference>
<evidence type="ECO:0000313" key="5">
    <source>
        <dbReference type="Proteomes" id="UP000000267"/>
    </source>
</evidence>
<feature type="compositionally biased region" description="Low complexity" evidence="2">
    <location>
        <begin position="745"/>
        <end position="779"/>
    </location>
</feature>
<dbReference type="Pfam" id="PF08546">
    <property type="entry name" value="ApbA_C"/>
    <property type="match status" value="1"/>
</dbReference>
<dbReference type="InterPro" id="IPR051402">
    <property type="entry name" value="KPR-Related"/>
</dbReference>
<dbReference type="AlphaFoldDB" id="A7TTM0"/>
<feature type="coiled-coil region" evidence="1">
    <location>
        <begin position="375"/>
        <end position="455"/>
    </location>
</feature>
<protein>
    <recommendedName>
        <fullName evidence="3">Ketopantoate reductase C-terminal domain-containing protein</fullName>
    </recommendedName>
</protein>
<feature type="compositionally biased region" description="Basic residues" evidence="2">
    <location>
        <begin position="922"/>
        <end position="934"/>
    </location>
</feature>
<name>A7TTM0_VANPO</name>
<dbReference type="Proteomes" id="UP000000267">
    <property type="component" value="Unassembled WGS sequence"/>
</dbReference>
<feature type="region of interest" description="Disordered" evidence="2">
    <location>
        <begin position="834"/>
        <end position="934"/>
    </location>
</feature>
<feature type="domain" description="Ketopantoate reductase C-terminal" evidence="3">
    <location>
        <begin position="230"/>
        <end position="356"/>
    </location>
</feature>
<dbReference type="eggNOG" id="ENOG502QT3Z">
    <property type="taxonomic scope" value="Eukaryota"/>
</dbReference>
<organism evidence="5">
    <name type="scientific">Vanderwaltozyma polyspora (strain ATCC 22028 / DSM 70294 / BCRC 21397 / CBS 2163 / NBRC 10782 / NRRL Y-8283 / UCD 57-17)</name>
    <name type="common">Kluyveromyces polysporus</name>
    <dbReference type="NCBI Taxonomy" id="436907"/>
    <lineage>
        <taxon>Eukaryota</taxon>
        <taxon>Fungi</taxon>
        <taxon>Dikarya</taxon>
        <taxon>Ascomycota</taxon>
        <taxon>Saccharomycotina</taxon>
        <taxon>Saccharomycetes</taxon>
        <taxon>Saccharomycetales</taxon>
        <taxon>Saccharomycetaceae</taxon>
        <taxon>Vanderwaltozyma</taxon>
    </lineage>
</organism>
<dbReference type="Gene3D" id="1.10.1040.10">
    <property type="entry name" value="N-(1-d-carboxylethyl)-l-norvaline Dehydrogenase, domain 2"/>
    <property type="match status" value="1"/>
</dbReference>
<proteinExistence type="predicted"/>
<accession>A7TTM0</accession>
<dbReference type="PhylomeDB" id="A7TTM0"/>
<dbReference type="GeneID" id="5542373"/>
<dbReference type="InParanoid" id="A7TTM0"/>
<dbReference type="HOGENOM" id="CLU_010717_0_0_1"/>
<dbReference type="FunCoup" id="A7TTM0">
    <property type="interactions" value="107"/>
</dbReference>
<keyword evidence="1" id="KW-0175">Coiled coil</keyword>
<feature type="compositionally biased region" description="Polar residues" evidence="2">
    <location>
        <begin position="721"/>
        <end position="744"/>
    </location>
</feature>
<dbReference type="KEGG" id="vpo:Kpol_193p3"/>
<dbReference type="InterPro" id="IPR013328">
    <property type="entry name" value="6PGD_dom2"/>
</dbReference>
<sequence>MSSSLRVLIIGDNPNVVLYASRFQLAKSIMLYHVNNLKNSIVEIETLSYPMEKFELKNHFNSIPTMIDSIIKNENKDNSNDLFFDLIILSCHSLQELSSLSTDLNKIINKNTKIIIESSGFVQLEPFVKMSLDIQNLHVFSVLSDYDIREISTNKFQQFPNNNNNDNSTKNNIYLGSTQPSNINKLSTSSSTTSIKYPDNVITLLETFERLFKKLFPKDTIDLCNCSENNFLSKQWTFAIPRICFDSLLIILGEKNPIELQNQILAKPLISGLVTELITVTKSMGAKLPSFMVNENSLLEYWQNLYANDDIPNLVYHFINRRSSLNIDVLLLQPILLADDNGIKTPYLEFLYSVICQYDKFNKGESQWFIRSDDVTVKENEIDNLNIDIQQLRENIESLKLTIQERDNTIDQLKNIENQNKLEQDQLQKQITFMRTELNVQAKKHEIELLEAQSQEVNNGVQQLSMDMEKTPMRASNGSQVQKVQEMEYTSSGTPILNDLEEFASYGVPYGTPESNNINNELVNSQKNATAETDGPILVEDEINSNLPEDERGIKKRELELKRKELELQERELEFQKRYFQQQKHFQPSQQMPPQQMPSQQMPSQQMPSQQIPPQQIPPQQIPPQQRHTMMQMNGNQTVLQPPMSTQSRKSSYSQAQQQMSSRSTRSMYGASNSFAGSFSEVSSGSIPNSSSGNFQQNNGSQAYGQFPSHSIKPTSRKNRNSNFTNLGHASSLGLSNMNTAKNASQSRLTSMSTSSLPSQNRGRQPMMNNNNNPNSLPRMNMPNPTKQSQNTFIIGNQPLANGSTPVQLRQYSAGAVDTSIANTSMNTVVHNPMSNSVNNGSGETSFTSANTSHSNPTNGDDPSTPTLNQKFTIPNINVTTATPNINSGSDSFMNTFPPSGTPPLTENKDTESEKEKEPKEQKKKKFKLFGKKK</sequence>
<evidence type="ECO:0000256" key="2">
    <source>
        <dbReference type="SAM" id="MobiDB-lite"/>
    </source>
</evidence>
<dbReference type="EMBL" id="DS480588">
    <property type="protein sequence ID" value="EDO14389.1"/>
    <property type="molecule type" value="Genomic_DNA"/>
</dbReference>
<dbReference type="STRING" id="436907.A7TTM0"/>
<evidence type="ECO:0000259" key="3">
    <source>
        <dbReference type="Pfam" id="PF08546"/>
    </source>
</evidence>
<feature type="compositionally biased region" description="Low complexity" evidence="2">
    <location>
        <begin position="651"/>
        <end position="669"/>
    </location>
</feature>
<feature type="compositionally biased region" description="Polar residues" evidence="2">
    <location>
        <begin position="834"/>
        <end position="905"/>
    </location>
</feature>
<dbReference type="PANTHER" id="PTHR21708:SF25">
    <property type="entry name" value="PROTEIN PAM1-RELATED"/>
    <property type="match status" value="1"/>
</dbReference>
<feature type="compositionally biased region" description="Basic and acidic residues" evidence="2">
    <location>
        <begin position="907"/>
        <end position="921"/>
    </location>
</feature>
<dbReference type="OrthoDB" id="5302359at2759"/>
<feature type="region of interest" description="Disordered" evidence="2">
    <location>
        <begin position="582"/>
        <end position="779"/>
    </location>
</feature>